<sequence>MSQTVIWHIDSAGMTCIMLQNFIWLVHRTLRLFLRSSIIKKTLSLSLKPLTNGRSTGIDMSRHTRWCRRMSLGSVCRTLRLFFESDITKRIRSPPLKPLNNGR</sequence>
<keyword evidence="1" id="KW-0472">Membrane</keyword>
<dbReference type="AlphaFoldDB" id="A0AAV4W5M8"/>
<feature type="transmembrane region" description="Helical" evidence="1">
    <location>
        <begin position="6"/>
        <end position="26"/>
    </location>
</feature>
<name>A0AAV4W5M8_CAEEX</name>
<keyword evidence="1" id="KW-1133">Transmembrane helix</keyword>
<keyword evidence="1" id="KW-0812">Transmembrane</keyword>
<evidence type="ECO:0000313" key="2">
    <source>
        <dbReference type="EMBL" id="GIY77514.1"/>
    </source>
</evidence>
<dbReference type="Proteomes" id="UP001054945">
    <property type="component" value="Unassembled WGS sequence"/>
</dbReference>
<proteinExistence type="predicted"/>
<reference evidence="2 3" key="1">
    <citation type="submission" date="2021-06" db="EMBL/GenBank/DDBJ databases">
        <title>Caerostris extrusa draft genome.</title>
        <authorList>
            <person name="Kono N."/>
            <person name="Arakawa K."/>
        </authorList>
    </citation>
    <scope>NUCLEOTIDE SEQUENCE [LARGE SCALE GENOMIC DNA]</scope>
</reference>
<gene>
    <name evidence="2" type="ORF">CEXT_448751</name>
</gene>
<evidence type="ECO:0000256" key="1">
    <source>
        <dbReference type="SAM" id="Phobius"/>
    </source>
</evidence>
<organism evidence="2 3">
    <name type="scientific">Caerostris extrusa</name>
    <name type="common">Bark spider</name>
    <name type="synonym">Caerostris bankana</name>
    <dbReference type="NCBI Taxonomy" id="172846"/>
    <lineage>
        <taxon>Eukaryota</taxon>
        <taxon>Metazoa</taxon>
        <taxon>Ecdysozoa</taxon>
        <taxon>Arthropoda</taxon>
        <taxon>Chelicerata</taxon>
        <taxon>Arachnida</taxon>
        <taxon>Araneae</taxon>
        <taxon>Araneomorphae</taxon>
        <taxon>Entelegynae</taxon>
        <taxon>Araneoidea</taxon>
        <taxon>Araneidae</taxon>
        <taxon>Caerostris</taxon>
    </lineage>
</organism>
<protein>
    <submittedName>
        <fullName evidence="2">Uncharacterized protein</fullName>
    </submittedName>
</protein>
<accession>A0AAV4W5M8</accession>
<evidence type="ECO:0000313" key="3">
    <source>
        <dbReference type="Proteomes" id="UP001054945"/>
    </source>
</evidence>
<comment type="caution">
    <text evidence="2">The sequence shown here is derived from an EMBL/GenBank/DDBJ whole genome shotgun (WGS) entry which is preliminary data.</text>
</comment>
<dbReference type="EMBL" id="BPLR01015637">
    <property type="protein sequence ID" value="GIY77514.1"/>
    <property type="molecule type" value="Genomic_DNA"/>
</dbReference>
<keyword evidence="3" id="KW-1185">Reference proteome</keyword>